<accession>A0A1H6YCG5</accession>
<dbReference type="InterPro" id="IPR003961">
    <property type="entry name" value="FN3_dom"/>
</dbReference>
<protein>
    <recommendedName>
        <fullName evidence="1">Fibronectin type-III domain-containing protein</fullName>
    </recommendedName>
</protein>
<proteinExistence type="predicted"/>
<evidence type="ECO:0000259" key="1">
    <source>
        <dbReference type="PROSITE" id="PS50853"/>
    </source>
</evidence>
<dbReference type="Pfam" id="PF19081">
    <property type="entry name" value="Ig_7"/>
    <property type="match status" value="1"/>
</dbReference>
<organism evidence="2 3">
    <name type="scientific">Flavobacterium terrigena</name>
    <dbReference type="NCBI Taxonomy" id="402734"/>
    <lineage>
        <taxon>Bacteria</taxon>
        <taxon>Pseudomonadati</taxon>
        <taxon>Bacteroidota</taxon>
        <taxon>Flavobacteriia</taxon>
        <taxon>Flavobacteriales</taxon>
        <taxon>Flavobacteriaceae</taxon>
        <taxon>Flavobacterium</taxon>
    </lineage>
</organism>
<keyword evidence="3" id="KW-1185">Reference proteome</keyword>
<dbReference type="Proteomes" id="UP000199702">
    <property type="component" value="Unassembled WGS sequence"/>
</dbReference>
<sequence length="1824" mass="186406">MVNYYNSKEVERNFNSNFEGNIKDGFMSTFTSLFENFKCMALIMFMMLTTGQLSWAQSTANYAFTTNATSSLALDASGNAVDMSSGTTQLVGPGLDAAASAVTNIGFNFVFMGSNFTQYSVNEDGQLKLGSIVVGTNSYGLTGGTATAPLLSASNADFRTGTTTGKIHYKLVGTAPNRTLVVEFKNIQVFYTSPAAAGNSTWQIRLYETSGIIEYVYGTVNATDVSTTAANRAPTIGFYTGAANNLFASVLYATQTVSTTTPYTVNPIVGATGDLTGLSSAADGSRRMFRFTPPNSTPADPTTLTFTAVGASTITPNWVDNSTDESLFIVTRATDPAFTLNVVTTNVNSTSRLTTGTPYSVAQNGLTPSTLYYFKIQSATEASLPSTGITGSQATTPPLTYYWVGTTGGNWNTPANWNTAADNTGTARTIVSTSDILVVDGDGTIPGGSTTINVDLASFTIGQLTVNSNTNLTLQSSSTTTRTITVSGWTGDDFVIEAGSTLNLTHAANAVAIAFSGTGNTGLLAGTLNIGGGSGNTFNSTGGTSTLVTVAATGIINNSFAGNTGVTGSVASLSFLDGSAFNVSGQTTGAPNVPLATWATNSTLTISGLTTSTNAPTNNNQSFGNITYNCPASNATWNMFGAVTTSIVKGNLTIVATGTGQFRTVSTGTLTINGNVIINSGASLSGHTTGTTIVNGNTTINSGGTLKLDTAGIYRQQGSILTNNGTIVGTGSATVNSLVFVSFTDIPITFTGSGTVTPAINTISVQTLGGLTISHTNQIPVLRANLFYGNVTGSNKLTFGTGAALASAVQVGSAGNLNPAGILLSQPTWNLGTGTLSLIYQQGSLPYTTSFEVPPSRTVNNITLSNTNGLTLAGGPLEVSGTLTLTAGNFTTSTANLLSLGTAAAAGTLAGGSTASYINGPFARTIASANANTNYILFPVGKAAYAPISLAPATTAISVMKAEAFDSNSGTANPSITSLAANRRWEAPLVSGTITNINVRLGDAALIATNIPVQAPTAAGEYTSSFGSTATFAAGTPNTIQSNTAALSAGYTGFLSYAVSNACVGTPTPGATTATSTTLCFGGSTTLGITSNPAGSGVTYQWQSSTDGVSYSDVVGAIASTYVASPTVITYYQCIVTCSAVPSSGTSTPIQITFTNNVTGTTPATRCGTGTVTLGATPNSGATINWYANASGGTSLASGTSFVTPSITTTTTYFAESSTPTSGNATIGTATTLTGATTQPTAFCNRWPNYWSQTIYTAAELTAAGLLPGNITDMSYNISTLGDGATNANFTVKIGTVAGTSFGTNAFLSTTAFTTVYGPSTYTHTASGLQTITFTTPFVWDGVSNIVVNVTHDGADSINNSQTYYTATTDNKVLWVNSYTGSTTTGTTSLNRLNIVFAGQVPCASPRVAVNATVTSAPTFTLSTASTSICAGETSSVVTITAGSADYDTYVWSPLTGVSGNAITGWTFNPAASTSYTLTVSQSGGALCSLSATVNVTVNPKPSAITITPSTASTCVNSIQSLVATGGTVGSSGSTPIGTATTLTTDNGIEPTAFNNRYEHYWMQMVFTAAELNAAGIQAGNISGVKFNITTIGSAPNVSDFRVFMGNTALSTLTGFISAGLSEVYATPTYTQAIGVNSIVFNTPYVWDGTSNIIVDIRSTGIDSSLNSSTYYTATADNKTVSAVTSTTFPNSNAYVASNPAGTLSLKRLNTTFDWNSSVPTTLTWSPVTDLYTDAAATVAYVGGTNASTVYVKSATAATTTYTATANVTATGCQETATVDVTVNPNTNNVTTTSACGGYHWAVNNTDYTSSGTYTYVTGCHTET</sequence>
<dbReference type="InterPro" id="IPR044023">
    <property type="entry name" value="Ig_7"/>
</dbReference>
<name>A0A1H6YCG5_9FLAO</name>
<dbReference type="PROSITE" id="PS50853">
    <property type="entry name" value="FN3"/>
    <property type="match status" value="1"/>
</dbReference>
<gene>
    <name evidence="2" type="ORF">SAMN05660918_0200</name>
</gene>
<feature type="non-terminal residue" evidence="2">
    <location>
        <position position="1824"/>
    </location>
</feature>
<reference evidence="3" key="1">
    <citation type="submission" date="2016-10" db="EMBL/GenBank/DDBJ databases">
        <authorList>
            <person name="Varghese N."/>
            <person name="Submissions S."/>
        </authorList>
    </citation>
    <scope>NUCLEOTIDE SEQUENCE [LARGE SCALE GENOMIC DNA]</scope>
    <source>
        <strain evidence="3">DSM 17934</strain>
    </source>
</reference>
<evidence type="ECO:0000313" key="2">
    <source>
        <dbReference type="EMBL" id="SEJ38963.1"/>
    </source>
</evidence>
<evidence type="ECO:0000313" key="3">
    <source>
        <dbReference type="Proteomes" id="UP000199702"/>
    </source>
</evidence>
<dbReference type="STRING" id="402734.SAMN05660918_0200"/>
<dbReference type="EMBL" id="FNYA01000016">
    <property type="protein sequence ID" value="SEJ38963.1"/>
    <property type="molecule type" value="Genomic_DNA"/>
</dbReference>
<feature type="domain" description="Fibronectin type-III" evidence="1">
    <location>
        <begin position="300"/>
        <end position="399"/>
    </location>
</feature>